<dbReference type="InterPro" id="IPR047121">
    <property type="entry name" value="YjiB-like"/>
</dbReference>
<feature type="region of interest" description="Disordered" evidence="1">
    <location>
        <begin position="138"/>
        <end position="163"/>
    </location>
</feature>
<feature type="compositionally biased region" description="Pro residues" evidence="1">
    <location>
        <begin position="1"/>
        <end position="10"/>
    </location>
</feature>
<dbReference type="PANTHER" id="PTHR36448:SF3">
    <property type="entry name" value="CUPIN TYPE-2 DOMAIN-CONTAINING PROTEIN"/>
    <property type="match status" value="1"/>
</dbReference>
<dbReference type="GeneID" id="87833478"/>
<dbReference type="CDD" id="cd02219">
    <property type="entry name" value="cupin_YjlB-like"/>
    <property type="match status" value="1"/>
</dbReference>
<evidence type="ECO:0000256" key="1">
    <source>
        <dbReference type="SAM" id="MobiDB-lite"/>
    </source>
</evidence>
<dbReference type="PANTHER" id="PTHR36448">
    <property type="entry name" value="BLR7373 PROTEIN"/>
    <property type="match status" value="1"/>
</dbReference>
<dbReference type="PIRSF" id="PIRSF019307">
    <property type="entry name" value="UCP019307"/>
    <property type="match status" value="1"/>
</dbReference>
<dbReference type="InterPro" id="IPR011051">
    <property type="entry name" value="RmlC_Cupin_sf"/>
</dbReference>
<keyword evidence="4" id="KW-1185">Reference proteome</keyword>
<dbReference type="RefSeq" id="XP_062642824.1">
    <property type="nucleotide sequence ID" value="XM_062796710.1"/>
</dbReference>
<comment type="caution">
    <text evidence="3">The sequence shown here is derived from an EMBL/GenBank/DDBJ whole genome shotgun (WGS) entry which is preliminary data.</text>
</comment>
<organism evidence="3 4">
    <name type="scientific">Parathielavia appendiculata</name>
    <dbReference type="NCBI Taxonomy" id="2587402"/>
    <lineage>
        <taxon>Eukaryota</taxon>
        <taxon>Fungi</taxon>
        <taxon>Dikarya</taxon>
        <taxon>Ascomycota</taxon>
        <taxon>Pezizomycotina</taxon>
        <taxon>Sordariomycetes</taxon>
        <taxon>Sordariomycetidae</taxon>
        <taxon>Sordariales</taxon>
        <taxon>Chaetomiaceae</taxon>
        <taxon>Parathielavia</taxon>
    </lineage>
</organism>
<proteinExistence type="predicted"/>
<name>A0AAN6TRN6_9PEZI</name>
<dbReference type="Proteomes" id="UP001302602">
    <property type="component" value="Unassembled WGS sequence"/>
</dbReference>
<sequence>MPSKPSPTITPLPSLTTETHHIPPHPTSPIPNSSPTTGTGKPLLLYRRAFPNLPVSEKAAQTIERHLRQVGAVEPQWRYGMYATSHFHSTTHEVLCVFSGRAKLLFGGEGNPGAVETVVERGDVIVLPAGVAHRLVADLSSSSSSGPTAAAGEEEGEDEGGACSGRFEMVGGYPVGGEQWDMCYGREGEEGRVQGIKRLGWFEKDPIYGDQGPVLEV</sequence>
<reference evidence="3" key="1">
    <citation type="journal article" date="2023" name="Mol. Phylogenet. Evol.">
        <title>Genome-scale phylogeny and comparative genomics of the fungal order Sordariales.</title>
        <authorList>
            <person name="Hensen N."/>
            <person name="Bonometti L."/>
            <person name="Westerberg I."/>
            <person name="Brannstrom I.O."/>
            <person name="Guillou S."/>
            <person name="Cros-Aarteil S."/>
            <person name="Calhoun S."/>
            <person name="Haridas S."/>
            <person name="Kuo A."/>
            <person name="Mondo S."/>
            <person name="Pangilinan J."/>
            <person name="Riley R."/>
            <person name="LaButti K."/>
            <person name="Andreopoulos B."/>
            <person name="Lipzen A."/>
            <person name="Chen C."/>
            <person name="Yan M."/>
            <person name="Daum C."/>
            <person name="Ng V."/>
            <person name="Clum A."/>
            <person name="Steindorff A."/>
            <person name="Ohm R.A."/>
            <person name="Martin F."/>
            <person name="Silar P."/>
            <person name="Natvig D.O."/>
            <person name="Lalanne C."/>
            <person name="Gautier V."/>
            <person name="Ament-Velasquez S.L."/>
            <person name="Kruys A."/>
            <person name="Hutchinson M.I."/>
            <person name="Powell A.J."/>
            <person name="Barry K."/>
            <person name="Miller A.N."/>
            <person name="Grigoriev I.V."/>
            <person name="Debuchy R."/>
            <person name="Gladieux P."/>
            <person name="Hiltunen Thoren M."/>
            <person name="Johannesson H."/>
        </authorList>
    </citation>
    <scope>NUCLEOTIDE SEQUENCE</scope>
    <source>
        <strain evidence="3">CBS 731.68</strain>
    </source>
</reference>
<dbReference type="InterPro" id="IPR014500">
    <property type="entry name" value="UCP019307_cupin"/>
</dbReference>
<gene>
    <name evidence="3" type="ORF">N657DRAFT_684736</name>
</gene>
<accession>A0AAN6TRN6</accession>
<feature type="region of interest" description="Disordered" evidence="1">
    <location>
        <begin position="1"/>
        <end position="38"/>
    </location>
</feature>
<feature type="domain" description="Cupin type-1" evidence="2">
    <location>
        <begin position="85"/>
        <end position="138"/>
    </location>
</feature>
<dbReference type="AlphaFoldDB" id="A0AAN6TRN6"/>
<protein>
    <recommendedName>
        <fullName evidence="2">Cupin type-1 domain-containing protein</fullName>
    </recommendedName>
</protein>
<dbReference type="InterPro" id="IPR014710">
    <property type="entry name" value="RmlC-like_jellyroll"/>
</dbReference>
<dbReference type="EMBL" id="MU853254">
    <property type="protein sequence ID" value="KAK4119051.1"/>
    <property type="molecule type" value="Genomic_DNA"/>
</dbReference>
<feature type="compositionally biased region" description="Low complexity" evidence="1">
    <location>
        <begin position="140"/>
        <end position="151"/>
    </location>
</feature>
<dbReference type="SUPFAM" id="SSF51182">
    <property type="entry name" value="RmlC-like cupins"/>
    <property type="match status" value="1"/>
</dbReference>
<dbReference type="InterPro" id="IPR006045">
    <property type="entry name" value="Cupin_1"/>
</dbReference>
<evidence type="ECO:0000259" key="2">
    <source>
        <dbReference type="Pfam" id="PF00190"/>
    </source>
</evidence>
<dbReference type="Gene3D" id="2.60.120.10">
    <property type="entry name" value="Jelly Rolls"/>
    <property type="match status" value="1"/>
</dbReference>
<evidence type="ECO:0000313" key="4">
    <source>
        <dbReference type="Proteomes" id="UP001302602"/>
    </source>
</evidence>
<evidence type="ECO:0000313" key="3">
    <source>
        <dbReference type="EMBL" id="KAK4119051.1"/>
    </source>
</evidence>
<reference evidence="3" key="2">
    <citation type="submission" date="2023-05" db="EMBL/GenBank/DDBJ databases">
        <authorList>
            <consortium name="Lawrence Berkeley National Laboratory"/>
            <person name="Steindorff A."/>
            <person name="Hensen N."/>
            <person name="Bonometti L."/>
            <person name="Westerberg I."/>
            <person name="Brannstrom I.O."/>
            <person name="Guillou S."/>
            <person name="Cros-Aarteil S."/>
            <person name="Calhoun S."/>
            <person name="Haridas S."/>
            <person name="Kuo A."/>
            <person name="Mondo S."/>
            <person name="Pangilinan J."/>
            <person name="Riley R."/>
            <person name="Labutti K."/>
            <person name="Andreopoulos B."/>
            <person name="Lipzen A."/>
            <person name="Chen C."/>
            <person name="Yanf M."/>
            <person name="Daum C."/>
            <person name="Ng V."/>
            <person name="Clum A."/>
            <person name="Ohm R."/>
            <person name="Martin F."/>
            <person name="Silar P."/>
            <person name="Natvig D."/>
            <person name="Lalanne C."/>
            <person name="Gautier V."/>
            <person name="Ament-Velasquez S.L."/>
            <person name="Kruys A."/>
            <person name="Hutchinson M.I."/>
            <person name="Powell A.J."/>
            <person name="Barry K."/>
            <person name="Miller A.N."/>
            <person name="Grigoriev I.V."/>
            <person name="Debuchy R."/>
            <person name="Gladieux P."/>
            <person name="Thoren M.H."/>
            <person name="Johannesson H."/>
        </authorList>
    </citation>
    <scope>NUCLEOTIDE SEQUENCE</scope>
    <source>
        <strain evidence="3">CBS 731.68</strain>
    </source>
</reference>
<dbReference type="Pfam" id="PF00190">
    <property type="entry name" value="Cupin_1"/>
    <property type="match status" value="1"/>
</dbReference>